<organism evidence="2 3">
    <name type="scientific">Actinocrinis puniceicyclus</name>
    <dbReference type="NCBI Taxonomy" id="977794"/>
    <lineage>
        <taxon>Bacteria</taxon>
        <taxon>Bacillati</taxon>
        <taxon>Actinomycetota</taxon>
        <taxon>Actinomycetes</taxon>
        <taxon>Catenulisporales</taxon>
        <taxon>Actinospicaceae</taxon>
        <taxon>Actinocrinis</taxon>
    </lineage>
</organism>
<dbReference type="AlphaFoldDB" id="A0A8J8BC78"/>
<comment type="caution">
    <text evidence="2">The sequence shown here is derived from an EMBL/GenBank/DDBJ whole genome shotgun (WGS) entry which is preliminary data.</text>
</comment>
<evidence type="ECO:0000256" key="1">
    <source>
        <dbReference type="SAM" id="Phobius"/>
    </source>
</evidence>
<evidence type="ECO:0000313" key="2">
    <source>
        <dbReference type="EMBL" id="MBS2964837.1"/>
    </source>
</evidence>
<dbReference type="EMBL" id="JAGSXH010000061">
    <property type="protein sequence ID" value="MBS2964837.1"/>
    <property type="molecule type" value="Genomic_DNA"/>
</dbReference>
<keyword evidence="1" id="KW-0472">Membrane</keyword>
<proteinExistence type="predicted"/>
<dbReference type="Proteomes" id="UP000677913">
    <property type="component" value="Unassembled WGS sequence"/>
</dbReference>
<dbReference type="RefSeq" id="WP_211469197.1">
    <property type="nucleotide sequence ID" value="NZ_JAGSXH010000061.1"/>
</dbReference>
<feature type="transmembrane region" description="Helical" evidence="1">
    <location>
        <begin position="60"/>
        <end position="78"/>
    </location>
</feature>
<name>A0A8J8BC78_9ACTN</name>
<gene>
    <name evidence="2" type="ORF">KGA66_17400</name>
</gene>
<keyword evidence="1" id="KW-1133">Transmembrane helix</keyword>
<accession>A0A8J8BC78</accession>
<reference evidence="2" key="1">
    <citation type="submission" date="2021-04" db="EMBL/GenBank/DDBJ databases">
        <title>Genome based classification of Actinospica acidithermotolerans sp. nov., an actinobacterium isolated from an Indonesian hot spring.</title>
        <authorList>
            <person name="Kusuma A.B."/>
            <person name="Putra K.E."/>
            <person name="Nafisah S."/>
            <person name="Loh J."/>
            <person name="Nouioui I."/>
            <person name="Goodfellow M."/>
        </authorList>
    </citation>
    <scope>NUCLEOTIDE SEQUENCE</scope>
    <source>
        <strain evidence="2">DSM 45618</strain>
    </source>
</reference>
<keyword evidence="1" id="KW-0812">Transmembrane</keyword>
<keyword evidence="3" id="KW-1185">Reference proteome</keyword>
<sequence>MNQTRARGLPISVLGPVLWFLDGASLGFGLAAILTIGLLLLAFGVVGAVLLGRSAAFRRYWPAVVGGPAPALAFLAYLNRSGPGTVCTATATSSGCVQEYSPWPFLGLAVFLLIGAAVAQYLVANGPRHG</sequence>
<evidence type="ECO:0000313" key="3">
    <source>
        <dbReference type="Proteomes" id="UP000677913"/>
    </source>
</evidence>
<feature type="transmembrane region" description="Helical" evidence="1">
    <location>
        <begin position="26"/>
        <end position="51"/>
    </location>
</feature>
<feature type="transmembrane region" description="Helical" evidence="1">
    <location>
        <begin position="103"/>
        <end position="124"/>
    </location>
</feature>
<protein>
    <submittedName>
        <fullName evidence="2">Uncharacterized protein</fullName>
    </submittedName>
</protein>